<dbReference type="AlphaFoldDB" id="Q47TI6"/>
<evidence type="ECO:0000256" key="5">
    <source>
        <dbReference type="SAM" id="MobiDB-lite"/>
    </source>
</evidence>
<dbReference type="eggNOG" id="COG0791">
    <property type="taxonomic scope" value="Bacteria"/>
</dbReference>
<dbReference type="InterPro" id="IPR000064">
    <property type="entry name" value="NLP_P60_dom"/>
</dbReference>
<reference evidence="7" key="1">
    <citation type="submission" date="2005-07" db="EMBL/GenBank/DDBJ databases">
        <title>Complete sequence of Thermobifida fusca YX.</title>
        <authorList>
            <consortium name="US DOE Joint Genome Institute"/>
            <person name="Copeland A."/>
            <person name="Lucas S."/>
            <person name="Lapidus A."/>
            <person name="Barry K."/>
            <person name="Detter J.C."/>
            <person name="Glavina T."/>
            <person name="Hammon N."/>
            <person name="Israni S."/>
            <person name="Pitluck S."/>
            <person name="Di Bartolo G."/>
            <person name="Chain P."/>
            <person name="Schmutz J."/>
            <person name="Larimer F."/>
            <person name="Land M."/>
            <person name="Lykidis A."/>
            <person name="Richardson P."/>
        </authorList>
    </citation>
    <scope>NUCLEOTIDE SEQUENCE</scope>
    <source>
        <strain evidence="7">YX</strain>
    </source>
</reference>
<evidence type="ECO:0000256" key="4">
    <source>
        <dbReference type="ARBA" id="ARBA00022807"/>
    </source>
</evidence>
<dbReference type="PANTHER" id="PTHR47359:SF3">
    <property type="entry name" value="NLP_P60 DOMAIN-CONTAINING PROTEIN-RELATED"/>
    <property type="match status" value="1"/>
</dbReference>
<feature type="region of interest" description="Disordered" evidence="5">
    <location>
        <begin position="91"/>
        <end position="119"/>
    </location>
</feature>
<dbReference type="InterPro" id="IPR038765">
    <property type="entry name" value="Papain-like_cys_pep_sf"/>
</dbReference>
<dbReference type="KEGG" id="tfu:Tfu_0190"/>
<dbReference type="PANTHER" id="PTHR47359">
    <property type="entry name" value="PEPTIDOGLYCAN DL-ENDOPEPTIDASE CWLO"/>
    <property type="match status" value="1"/>
</dbReference>
<evidence type="ECO:0000259" key="6">
    <source>
        <dbReference type="PROSITE" id="PS51935"/>
    </source>
</evidence>
<dbReference type="Pfam" id="PF00877">
    <property type="entry name" value="NLPC_P60"/>
    <property type="match status" value="1"/>
</dbReference>
<accession>Q47TI6</accession>
<dbReference type="GO" id="GO:0006508">
    <property type="term" value="P:proteolysis"/>
    <property type="evidence" value="ECO:0007669"/>
    <property type="project" value="UniProtKB-KW"/>
</dbReference>
<keyword evidence="3 7" id="KW-0378">Hydrolase</keyword>
<proteinExistence type="inferred from homology"/>
<dbReference type="STRING" id="269800.Tfu_0190"/>
<evidence type="ECO:0000256" key="1">
    <source>
        <dbReference type="ARBA" id="ARBA00007074"/>
    </source>
</evidence>
<sequence length="235" mass="25149">MIRRDTPICFLYPSSQCPCVSVGSVIPFHTTNVSFVYISREDTMLCNEGFGRSPRGNASRLIGRAATAFSALALAATISVANATPVTGAAHRVDPAADSSQEDQHVRSGKGSGKGSQSIAQEAVRYAESKIGAPYRWGAAGPDAFDCSGLVQWSYRQVGVTLKRTTYDQATQGKPVSRSQLRPGDLVFFYSGPSHVALYVGDNQIIHAPGSGKTVQIVSMSGHYEENFNSARRVV</sequence>
<dbReference type="InterPro" id="IPR051794">
    <property type="entry name" value="PG_Endopeptidase_C40"/>
</dbReference>
<dbReference type="EMBL" id="CP000088">
    <property type="protein sequence ID" value="AAZ54228.1"/>
    <property type="molecule type" value="Genomic_DNA"/>
</dbReference>
<name>Q47TI6_THEFY</name>
<dbReference type="PROSITE" id="PS51935">
    <property type="entry name" value="NLPC_P60"/>
    <property type="match status" value="1"/>
</dbReference>
<evidence type="ECO:0000313" key="7">
    <source>
        <dbReference type="EMBL" id="AAZ54228.1"/>
    </source>
</evidence>
<gene>
    <name evidence="7" type="ordered locus">Tfu_0190</name>
</gene>
<dbReference type="MEROPS" id="C40.007"/>
<dbReference type="GO" id="GO:0008234">
    <property type="term" value="F:cysteine-type peptidase activity"/>
    <property type="evidence" value="ECO:0007669"/>
    <property type="project" value="UniProtKB-KW"/>
</dbReference>
<evidence type="ECO:0000256" key="3">
    <source>
        <dbReference type="ARBA" id="ARBA00022801"/>
    </source>
</evidence>
<feature type="domain" description="NlpC/P60" evidence="6">
    <location>
        <begin position="117"/>
        <end position="235"/>
    </location>
</feature>
<keyword evidence="4" id="KW-0788">Thiol protease</keyword>
<dbReference type="HOGENOM" id="CLU_016043_6_7_11"/>
<dbReference type="SUPFAM" id="SSF54001">
    <property type="entry name" value="Cysteine proteinases"/>
    <property type="match status" value="1"/>
</dbReference>
<organism evidence="7">
    <name type="scientific">Thermobifida fusca (strain YX)</name>
    <dbReference type="NCBI Taxonomy" id="269800"/>
    <lineage>
        <taxon>Bacteria</taxon>
        <taxon>Bacillati</taxon>
        <taxon>Actinomycetota</taxon>
        <taxon>Actinomycetes</taxon>
        <taxon>Streptosporangiales</taxon>
        <taxon>Nocardiopsidaceae</taxon>
        <taxon>Thermobifida</taxon>
    </lineage>
</organism>
<comment type="similarity">
    <text evidence="1">Belongs to the peptidase C40 family.</text>
</comment>
<protein>
    <submittedName>
        <fullName evidence="7">Similar to Cell wall-associated hydrolases (Invasion-associated proteins)</fullName>
    </submittedName>
</protein>
<evidence type="ECO:0000256" key="2">
    <source>
        <dbReference type="ARBA" id="ARBA00022670"/>
    </source>
</evidence>
<dbReference type="Gene3D" id="3.90.1720.10">
    <property type="entry name" value="endopeptidase domain like (from Nostoc punctiforme)"/>
    <property type="match status" value="1"/>
</dbReference>
<keyword evidence="2" id="KW-0645">Protease</keyword>